<dbReference type="PANTHER" id="PTHR47339:SF1">
    <property type="entry name" value="CELL DIVISION CONTROL PROTEIN 24"/>
    <property type="match status" value="1"/>
</dbReference>
<dbReference type="InterPro" id="IPR011993">
    <property type="entry name" value="PH-like_dom_sf"/>
</dbReference>
<organism evidence="2 3">
    <name type="scientific">Metarhizium anisopliae BRIP 53293</name>
    <dbReference type="NCBI Taxonomy" id="1291518"/>
    <lineage>
        <taxon>Eukaryota</taxon>
        <taxon>Fungi</taxon>
        <taxon>Dikarya</taxon>
        <taxon>Ascomycota</taxon>
        <taxon>Pezizomycotina</taxon>
        <taxon>Sordariomycetes</taxon>
        <taxon>Hypocreomycetidae</taxon>
        <taxon>Hypocreales</taxon>
        <taxon>Clavicipitaceae</taxon>
        <taxon>Metarhizium</taxon>
    </lineage>
</organism>
<evidence type="ECO:0000259" key="1">
    <source>
        <dbReference type="PROSITE" id="PS50010"/>
    </source>
</evidence>
<dbReference type="PANTHER" id="PTHR47339">
    <property type="entry name" value="CELL DIVISION CONTROL PROTEIN 24"/>
    <property type="match status" value="1"/>
</dbReference>
<reference evidence="3" key="1">
    <citation type="journal article" date="2014" name="BMC Genomics">
        <title>The genome sequence of the biocontrol fungus Metarhizium anisopliae and comparative genomics of Metarhizium species.</title>
        <authorList>
            <person name="Pattemore J.A."/>
            <person name="Hane J.K."/>
            <person name="Williams A.H."/>
            <person name="Wilson B.A."/>
            <person name="Stodart B.J."/>
            <person name="Ash G.J."/>
        </authorList>
    </citation>
    <scope>NUCLEOTIDE SEQUENCE [LARGE SCALE GENOMIC DNA]</scope>
    <source>
        <strain evidence="3">BRIP 53293</strain>
    </source>
</reference>
<name>A0A0D9P7S2_METAN</name>
<dbReference type="AlphaFoldDB" id="A0A0D9P7S2"/>
<dbReference type="GO" id="GO:0031106">
    <property type="term" value="P:septin ring organization"/>
    <property type="evidence" value="ECO:0007669"/>
    <property type="project" value="TreeGrafter"/>
</dbReference>
<dbReference type="Gene3D" id="2.30.29.30">
    <property type="entry name" value="Pleckstrin-homology domain (PH domain)/Phosphotyrosine-binding domain (PTB)"/>
    <property type="match status" value="1"/>
</dbReference>
<dbReference type="Pfam" id="PF00621">
    <property type="entry name" value="RhoGEF"/>
    <property type="match status" value="1"/>
</dbReference>
<dbReference type="STRING" id="1291518.A0A0D9P7S2"/>
<dbReference type="InterPro" id="IPR035899">
    <property type="entry name" value="DBL_dom_sf"/>
</dbReference>
<dbReference type="PROSITE" id="PS50010">
    <property type="entry name" value="DH_2"/>
    <property type="match status" value="1"/>
</dbReference>
<dbReference type="SMART" id="SM00325">
    <property type="entry name" value="RhoGEF"/>
    <property type="match status" value="1"/>
</dbReference>
<dbReference type="GO" id="GO:0005634">
    <property type="term" value="C:nucleus"/>
    <property type="evidence" value="ECO:0007669"/>
    <property type="project" value="TreeGrafter"/>
</dbReference>
<dbReference type="InterPro" id="IPR053026">
    <property type="entry name" value="CDC42_GEF"/>
</dbReference>
<gene>
    <name evidence="2" type="ORF">H634G_02511</name>
</gene>
<feature type="domain" description="DH" evidence="1">
    <location>
        <begin position="18"/>
        <end position="198"/>
    </location>
</feature>
<proteinExistence type="predicted"/>
<dbReference type="InterPro" id="IPR000219">
    <property type="entry name" value="DH_dom"/>
</dbReference>
<dbReference type="GO" id="GO:0030010">
    <property type="term" value="P:establishment of cell polarity"/>
    <property type="evidence" value="ECO:0007669"/>
    <property type="project" value="TreeGrafter"/>
</dbReference>
<dbReference type="Gene3D" id="1.20.900.10">
    <property type="entry name" value="Dbl homology (DH) domain"/>
    <property type="match status" value="1"/>
</dbReference>
<dbReference type="GO" id="GO:0005085">
    <property type="term" value="F:guanyl-nucleotide exchange factor activity"/>
    <property type="evidence" value="ECO:0007669"/>
    <property type="project" value="InterPro"/>
</dbReference>
<dbReference type="GO" id="GO:0043332">
    <property type="term" value="C:mating projection tip"/>
    <property type="evidence" value="ECO:0007669"/>
    <property type="project" value="TreeGrafter"/>
</dbReference>
<dbReference type="EMBL" id="KE384724">
    <property type="protein sequence ID" value="KJK82317.1"/>
    <property type="molecule type" value="Genomic_DNA"/>
</dbReference>
<dbReference type="OrthoDB" id="19923at2759"/>
<dbReference type="Pfam" id="PF15411">
    <property type="entry name" value="PH_10"/>
    <property type="match status" value="1"/>
</dbReference>
<dbReference type="GO" id="GO:0005737">
    <property type="term" value="C:cytoplasm"/>
    <property type="evidence" value="ECO:0007669"/>
    <property type="project" value="TreeGrafter"/>
</dbReference>
<keyword evidence="3" id="KW-1185">Reference proteome</keyword>
<dbReference type="GO" id="GO:0000935">
    <property type="term" value="C:division septum"/>
    <property type="evidence" value="ECO:0007669"/>
    <property type="project" value="TreeGrafter"/>
</dbReference>
<accession>A0A0D9P7S2</accession>
<protein>
    <recommendedName>
        <fullName evidence="1">DH domain-containing protein</fullName>
    </recommendedName>
</protein>
<sequence>MQTPSRQHLNDQAHQADRYASLIPEILWTEGRYVQGLERLSALQHLVLDQAVLPADAASEIFGNVDALLALHKQLLAQMRATSALPRRDQDWSTAFSAFAKAPDIYVAYIANHKAQISAAVRQHARILTTSGPPEVLQLVSDRYMIHHTFQWPYARFARYSRILKELLHEIRADEAKHASLQAAAAAYHDILRRAEALTQKSLDLDAGHLLDRVEDWKGLDPSTFGKLVLFQTLQCRPGAKLELEAPFQVYLFERILICCKKRRHGAAENPEAAPLRLYGRIFLVNIVDMGVSPGPAHRLNLLWRMAHRVEPTTLIFSSAGVMSLWVDKIQRLRTCNMERRNQDG</sequence>
<dbReference type="SUPFAM" id="SSF48065">
    <property type="entry name" value="DBL homology domain (DH-domain)"/>
    <property type="match status" value="1"/>
</dbReference>
<evidence type="ECO:0000313" key="2">
    <source>
        <dbReference type="EMBL" id="KJK82317.1"/>
    </source>
</evidence>
<dbReference type="Proteomes" id="UP000054544">
    <property type="component" value="Unassembled WGS sequence"/>
</dbReference>
<dbReference type="SUPFAM" id="SSF50729">
    <property type="entry name" value="PH domain-like"/>
    <property type="match status" value="1"/>
</dbReference>
<evidence type="ECO:0000313" key="3">
    <source>
        <dbReference type="Proteomes" id="UP000054544"/>
    </source>
</evidence>